<dbReference type="Gene3D" id="3.40.640.10">
    <property type="entry name" value="Type I PLP-dependent aspartate aminotransferase-like (Major domain)"/>
    <property type="match status" value="1"/>
</dbReference>
<dbReference type="InterPro" id="IPR020581">
    <property type="entry name" value="GDC_P"/>
</dbReference>
<dbReference type="InterPro" id="IPR015422">
    <property type="entry name" value="PyrdxlP-dep_Trfase_small"/>
</dbReference>
<dbReference type="InterPro" id="IPR049316">
    <property type="entry name" value="GDC-P_C"/>
</dbReference>
<sequence length="433" mass="47872">MLPAALLREELKLPRMAEIDLVRHFTNLSKKNFSVDSDFYPLGSCTMKYNPKVNEDVAALPGFQKIHPYQEDETVKGILELLANFEKYLCAIFGFDAFTLQPCAGAHGELTALLMMKAYHKDKSKIQNPKSKIIVPDSSHGTNPASVSMVGYETVVVKSDPHGNIDIDALQKAAGEDTAGLMITNPNTLGLFDEHILKVAEIIHKVGGLLYYDGANANANLGICRPGDLGFDLAHFNLHKTFSTPHGGGGPGSGPVGFKKKLAQFLPRVHAFHGNVGVIIKAYTYIRSLGAAGLKEVSENAVLNANYMMKWLKDHYYLKYDRTCQHEFVISGIWQKEKYGVKTLDIAKRLIDYGFHPPTIYFPLIVEEAMMIEPTETESKKTLDAFCDAMISIAKECETNPELVKNAPCNAPVKRVDETRAAREPVLKWLAGA</sequence>
<dbReference type="GO" id="GO:0005960">
    <property type="term" value="C:glycine cleavage complex"/>
    <property type="evidence" value="ECO:0007669"/>
    <property type="project" value="TreeGrafter"/>
</dbReference>
<dbReference type="Pfam" id="PF21478">
    <property type="entry name" value="GcvP2_C"/>
    <property type="match status" value="1"/>
</dbReference>
<dbReference type="EC" id="1.4.4.2" evidence="3"/>
<dbReference type="PANTHER" id="PTHR11773">
    <property type="entry name" value="GLYCINE DEHYDROGENASE, DECARBOXYLATING"/>
    <property type="match status" value="1"/>
</dbReference>
<evidence type="ECO:0000256" key="4">
    <source>
        <dbReference type="ARBA" id="ARBA00022898"/>
    </source>
</evidence>
<dbReference type="GO" id="GO:0019464">
    <property type="term" value="P:glycine decarboxylation via glycine cleavage system"/>
    <property type="evidence" value="ECO:0007669"/>
    <property type="project" value="TreeGrafter"/>
</dbReference>
<dbReference type="Gene3D" id="6.20.440.10">
    <property type="match status" value="1"/>
</dbReference>
<dbReference type="PANTHER" id="PTHR11773:SF1">
    <property type="entry name" value="GLYCINE DEHYDROGENASE (DECARBOXYLATING), MITOCHONDRIAL"/>
    <property type="match status" value="1"/>
</dbReference>
<dbReference type="AlphaFoldDB" id="A0A1F4U730"/>
<dbReference type="InterPro" id="IPR015424">
    <property type="entry name" value="PyrdxlP-dep_Trfase"/>
</dbReference>
<feature type="domain" description="Glycine cleavage system P-protein N-terminal" evidence="7">
    <location>
        <begin position="16"/>
        <end position="267"/>
    </location>
</feature>
<evidence type="ECO:0000259" key="8">
    <source>
        <dbReference type="Pfam" id="PF21478"/>
    </source>
</evidence>
<reference evidence="9 10" key="1">
    <citation type="journal article" date="2016" name="Nat. Commun.">
        <title>Thousands of microbial genomes shed light on interconnected biogeochemical processes in an aquifer system.</title>
        <authorList>
            <person name="Anantharaman K."/>
            <person name="Brown C.T."/>
            <person name="Hug L.A."/>
            <person name="Sharon I."/>
            <person name="Castelle C.J."/>
            <person name="Probst A.J."/>
            <person name="Thomas B.C."/>
            <person name="Singh A."/>
            <person name="Wilkins M.J."/>
            <person name="Karaoz U."/>
            <person name="Brodie E.L."/>
            <person name="Williams K.H."/>
            <person name="Hubbard S.S."/>
            <person name="Banfield J.F."/>
        </authorList>
    </citation>
    <scope>NUCLEOTIDE SEQUENCE [LARGE SCALE GENOMIC DNA]</scope>
</reference>
<evidence type="ECO:0000256" key="2">
    <source>
        <dbReference type="ARBA" id="ARBA00003788"/>
    </source>
</evidence>
<accession>A0A1F4U730</accession>
<dbReference type="Gene3D" id="3.90.1150.10">
    <property type="entry name" value="Aspartate Aminotransferase, domain 1"/>
    <property type="match status" value="1"/>
</dbReference>
<dbReference type="Proteomes" id="UP000179242">
    <property type="component" value="Unassembled WGS sequence"/>
</dbReference>
<keyword evidence="5" id="KW-0560">Oxidoreductase</keyword>
<dbReference type="Pfam" id="PF02347">
    <property type="entry name" value="GDC-P"/>
    <property type="match status" value="1"/>
</dbReference>
<dbReference type="GO" id="GO:0016594">
    <property type="term" value="F:glycine binding"/>
    <property type="evidence" value="ECO:0007669"/>
    <property type="project" value="TreeGrafter"/>
</dbReference>
<organism evidence="9 10">
    <name type="scientific">candidate division WOR-1 bacterium RIFOXYC2_FULL_46_14</name>
    <dbReference type="NCBI Taxonomy" id="1802587"/>
    <lineage>
        <taxon>Bacteria</taxon>
        <taxon>Bacillati</taxon>
        <taxon>Saganbacteria</taxon>
    </lineage>
</organism>
<dbReference type="InterPro" id="IPR049315">
    <property type="entry name" value="GDC-P_N"/>
</dbReference>
<comment type="catalytic activity">
    <reaction evidence="6">
        <text>N(6)-[(R)-lipoyl]-L-lysyl-[glycine-cleavage complex H protein] + glycine + H(+) = N(6)-[(R)-S(8)-aminomethyldihydrolipoyl]-L-lysyl-[glycine-cleavage complex H protein] + CO2</text>
        <dbReference type="Rhea" id="RHEA:24304"/>
        <dbReference type="Rhea" id="RHEA-COMP:10494"/>
        <dbReference type="Rhea" id="RHEA-COMP:10495"/>
        <dbReference type="ChEBI" id="CHEBI:15378"/>
        <dbReference type="ChEBI" id="CHEBI:16526"/>
        <dbReference type="ChEBI" id="CHEBI:57305"/>
        <dbReference type="ChEBI" id="CHEBI:83099"/>
        <dbReference type="ChEBI" id="CHEBI:83143"/>
        <dbReference type="EC" id="1.4.4.2"/>
    </reaction>
</comment>
<dbReference type="FunFam" id="3.90.1150.10:FF:000014">
    <property type="entry name" value="Probable glycine dehydrogenase (decarboxylating) subunit 2"/>
    <property type="match status" value="1"/>
</dbReference>
<proteinExistence type="predicted"/>
<evidence type="ECO:0000313" key="10">
    <source>
        <dbReference type="Proteomes" id="UP000179242"/>
    </source>
</evidence>
<name>A0A1F4U730_UNCSA</name>
<evidence type="ECO:0000256" key="6">
    <source>
        <dbReference type="ARBA" id="ARBA00049026"/>
    </source>
</evidence>
<dbReference type="EMBL" id="MEUJ01000002">
    <property type="protein sequence ID" value="OGC40765.1"/>
    <property type="molecule type" value="Genomic_DNA"/>
</dbReference>
<evidence type="ECO:0000256" key="5">
    <source>
        <dbReference type="ARBA" id="ARBA00023002"/>
    </source>
</evidence>
<comment type="cofactor">
    <cofactor evidence="1">
        <name>pyridoxal 5'-phosphate</name>
        <dbReference type="ChEBI" id="CHEBI:597326"/>
    </cofactor>
</comment>
<evidence type="ECO:0000256" key="1">
    <source>
        <dbReference type="ARBA" id="ARBA00001933"/>
    </source>
</evidence>
<dbReference type="GO" id="GO:0005829">
    <property type="term" value="C:cytosol"/>
    <property type="evidence" value="ECO:0007669"/>
    <property type="project" value="TreeGrafter"/>
</dbReference>
<dbReference type="FunFam" id="3.40.640.10:FF:000224">
    <property type="entry name" value="Probable glycine dehydrogenase (decarboxylating) subunit 2"/>
    <property type="match status" value="1"/>
</dbReference>
<feature type="domain" description="Glycine dehydrogenase C-terminal" evidence="8">
    <location>
        <begin position="298"/>
        <end position="399"/>
    </location>
</feature>
<evidence type="ECO:0000256" key="3">
    <source>
        <dbReference type="ARBA" id="ARBA00012134"/>
    </source>
</evidence>
<dbReference type="InterPro" id="IPR015421">
    <property type="entry name" value="PyrdxlP-dep_Trfase_major"/>
</dbReference>
<protein>
    <recommendedName>
        <fullName evidence="3">glycine dehydrogenase (aminomethyl-transferring)</fullName>
        <ecNumber evidence="3">1.4.4.2</ecNumber>
    </recommendedName>
</protein>
<comment type="caution">
    <text evidence="9">The sequence shown here is derived from an EMBL/GenBank/DDBJ whole genome shotgun (WGS) entry which is preliminary data.</text>
</comment>
<dbReference type="GO" id="GO:0004375">
    <property type="term" value="F:glycine dehydrogenase (decarboxylating) activity"/>
    <property type="evidence" value="ECO:0007669"/>
    <property type="project" value="UniProtKB-EC"/>
</dbReference>
<dbReference type="SUPFAM" id="SSF53383">
    <property type="entry name" value="PLP-dependent transferases"/>
    <property type="match status" value="1"/>
</dbReference>
<gene>
    <name evidence="9" type="ORF">A2438_00495</name>
</gene>
<evidence type="ECO:0000313" key="9">
    <source>
        <dbReference type="EMBL" id="OGC40765.1"/>
    </source>
</evidence>
<evidence type="ECO:0000259" key="7">
    <source>
        <dbReference type="Pfam" id="PF02347"/>
    </source>
</evidence>
<dbReference type="GO" id="GO:0030170">
    <property type="term" value="F:pyridoxal phosphate binding"/>
    <property type="evidence" value="ECO:0007669"/>
    <property type="project" value="TreeGrafter"/>
</dbReference>
<comment type="function">
    <text evidence="2">The glycine cleavage system catalyzes the degradation of glycine. The P protein binds the alpha-amino group of glycine through its pyridoxal phosphate cofactor; CO(2) is released and the remaining methylamine moiety is then transferred to the lipoamide cofactor of the H protein.</text>
</comment>
<keyword evidence="4" id="KW-0663">Pyridoxal phosphate</keyword>